<dbReference type="OrthoDB" id="3348156at2"/>
<evidence type="ECO:0000256" key="6">
    <source>
        <dbReference type="ARBA" id="ARBA00023136"/>
    </source>
</evidence>
<evidence type="ECO:0000256" key="2">
    <source>
        <dbReference type="ARBA" id="ARBA00022475"/>
    </source>
</evidence>
<keyword evidence="6 9" id="KW-0472">Membrane</keyword>
<dbReference type="Pfam" id="PF09594">
    <property type="entry name" value="GT87"/>
    <property type="match status" value="1"/>
</dbReference>
<dbReference type="PIRSF" id="PIRSF010361">
    <property type="entry name" value="UCP010361"/>
    <property type="match status" value="1"/>
</dbReference>
<dbReference type="GO" id="GO:0016758">
    <property type="term" value="F:hexosyltransferase activity"/>
    <property type="evidence" value="ECO:0007669"/>
    <property type="project" value="InterPro"/>
</dbReference>
<feature type="transmembrane region" description="Helical" evidence="9">
    <location>
        <begin position="255"/>
        <end position="282"/>
    </location>
</feature>
<dbReference type="InterPro" id="IPR018584">
    <property type="entry name" value="GT87"/>
</dbReference>
<evidence type="ECO:0000313" key="10">
    <source>
        <dbReference type="EMBL" id="GDY30888.1"/>
    </source>
</evidence>
<dbReference type="RefSeq" id="WP_137813991.1">
    <property type="nucleotide sequence ID" value="NZ_BJFL01000010.1"/>
</dbReference>
<evidence type="ECO:0000256" key="8">
    <source>
        <dbReference type="SAM" id="MobiDB-lite"/>
    </source>
</evidence>
<dbReference type="Proteomes" id="UP000298860">
    <property type="component" value="Unassembled WGS sequence"/>
</dbReference>
<keyword evidence="3" id="KW-0808">Transferase</keyword>
<dbReference type="InterPro" id="IPR016570">
    <property type="entry name" value="UCP010361"/>
</dbReference>
<comment type="caution">
    <text evidence="10">The sequence shown here is derived from an EMBL/GenBank/DDBJ whole genome shotgun (WGS) entry which is preliminary data.</text>
</comment>
<evidence type="ECO:0000256" key="9">
    <source>
        <dbReference type="SAM" id="Phobius"/>
    </source>
</evidence>
<comment type="subcellular location">
    <subcellularLocation>
        <location evidence="1">Cell membrane</location>
        <topology evidence="1">Multi-pass membrane protein</topology>
    </subcellularLocation>
</comment>
<accession>A0A4D4J8A8</accession>
<keyword evidence="4 9" id="KW-0812">Transmembrane</keyword>
<evidence type="ECO:0000313" key="11">
    <source>
        <dbReference type="Proteomes" id="UP000298860"/>
    </source>
</evidence>
<feature type="transmembrane region" description="Helical" evidence="9">
    <location>
        <begin position="427"/>
        <end position="446"/>
    </location>
</feature>
<feature type="transmembrane region" description="Helical" evidence="9">
    <location>
        <begin position="184"/>
        <end position="207"/>
    </location>
</feature>
<gene>
    <name evidence="10" type="ORF">GTS_25210</name>
</gene>
<proteinExistence type="inferred from homology"/>
<feature type="compositionally biased region" description="Polar residues" evidence="8">
    <location>
        <begin position="1"/>
        <end position="10"/>
    </location>
</feature>
<feature type="transmembrane region" description="Helical" evidence="9">
    <location>
        <begin position="363"/>
        <end position="382"/>
    </location>
</feature>
<protein>
    <submittedName>
        <fullName evidence="10">Membrane protein</fullName>
    </submittedName>
</protein>
<dbReference type="AlphaFoldDB" id="A0A4D4J8A8"/>
<sequence>MSSTAQTKATSPAPPGPGDTDSLGPSDRVVPTWTEPLARQASRLVGGPLGRHAAVGRQWFWTPLRVVLLLALITLALGWFQKAPCVQTYTDDNGVQQLDWRGSKQYVAMCYSDTVPLYTAERLDRPSTFPYRTSWVDNPGTPQAQVRYMEYPVITGLFQWFNAKLAQGWQTIASYGWLPGSMTVVAYFDITAFWLALAWLVTTWAVARIARRRIWDAAIVAVSPLVIDQAFTNFDTLATALATAGMLAWARKKPVLAGVLIGLGGATKLYPLFLLGPLLLLALRAGRLPAALRATLTAAIAWAAVNLPIALLYPAGWREFFRLNTVRGADPDSLYNALSYFTGWRGFDGTLGPGQAPTMLNTVSAALFLACCAGIAWVALSAPSRPRFAQLGFLLVAAFLLTNKVWSPQYSLWLVPLAVLAVPRWKVLLAWMTVDALVWVPRMFYYLGVNNKGLPEDYFLGTVLVRDAFVVLLAVLVLRDIYRPEGDPVRRAGDDDPAGGVLDGAPDRVVLGRARRPAAVPA</sequence>
<feature type="transmembrane region" description="Helical" evidence="9">
    <location>
        <begin position="458"/>
        <end position="478"/>
    </location>
</feature>
<keyword evidence="5 9" id="KW-1133">Transmembrane helix</keyword>
<evidence type="ECO:0000256" key="7">
    <source>
        <dbReference type="ARBA" id="ARBA00024033"/>
    </source>
</evidence>
<feature type="transmembrane region" description="Helical" evidence="9">
    <location>
        <begin position="59"/>
        <end position="80"/>
    </location>
</feature>
<feature type="transmembrane region" description="Helical" evidence="9">
    <location>
        <begin position="294"/>
        <end position="313"/>
    </location>
</feature>
<evidence type="ECO:0000256" key="5">
    <source>
        <dbReference type="ARBA" id="ARBA00022989"/>
    </source>
</evidence>
<keyword evidence="2" id="KW-1003">Cell membrane</keyword>
<organism evidence="10 11">
    <name type="scientific">Gandjariella thermophila</name>
    <dbReference type="NCBI Taxonomy" id="1931992"/>
    <lineage>
        <taxon>Bacteria</taxon>
        <taxon>Bacillati</taxon>
        <taxon>Actinomycetota</taxon>
        <taxon>Actinomycetes</taxon>
        <taxon>Pseudonocardiales</taxon>
        <taxon>Pseudonocardiaceae</taxon>
        <taxon>Gandjariella</taxon>
    </lineage>
</organism>
<evidence type="ECO:0000256" key="4">
    <source>
        <dbReference type="ARBA" id="ARBA00022692"/>
    </source>
</evidence>
<keyword evidence="11" id="KW-1185">Reference proteome</keyword>
<evidence type="ECO:0000256" key="3">
    <source>
        <dbReference type="ARBA" id="ARBA00022679"/>
    </source>
</evidence>
<feature type="transmembrane region" description="Helical" evidence="9">
    <location>
        <begin position="388"/>
        <end position="406"/>
    </location>
</feature>
<comment type="similarity">
    <text evidence="7">Belongs to the glycosyltransferase 87 family.</text>
</comment>
<name>A0A4D4J8A8_9PSEU</name>
<feature type="region of interest" description="Disordered" evidence="8">
    <location>
        <begin position="1"/>
        <end position="30"/>
    </location>
</feature>
<evidence type="ECO:0000256" key="1">
    <source>
        <dbReference type="ARBA" id="ARBA00004651"/>
    </source>
</evidence>
<dbReference type="GO" id="GO:0005886">
    <property type="term" value="C:plasma membrane"/>
    <property type="evidence" value="ECO:0007669"/>
    <property type="project" value="UniProtKB-SubCell"/>
</dbReference>
<reference evidence="11" key="1">
    <citation type="submission" date="2019-04" db="EMBL/GenBank/DDBJ databases">
        <title>Draft genome sequence of Pseudonocardiaceae bacterium SL3-2-4.</title>
        <authorList>
            <person name="Ningsih F."/>
            <person name="Yokota A."/>
            <person name="Sakai Y."/>
            <person name="Nanatani K."/>
            <person name="Yabe S."/>
            <person name="Oetari A."/>
            <person name="Sjamsuridzal W."/>
        </authorList>
    </citation>
    <scope>NUCLEOTIDE SEQUENCE [LARGE SCALE GENOMIC DNA]</scope>
    <source>
        <strain evidence="11">SL3-2-4</strain>
    </source>
</reference>
<dbReference type="EMBL" id="BJFL01000010">
    <property type="protein sequence ID" value="GDY30888.1"/>
    <property type="molecule type" value="Genomic_DNA"/>
</dbReference>